<dbReference type="SUPFAM" id="SSF53335">
    <property type="entry name" value="S-adenosyl-L-methionine-dependent methyltransferases"/>
    <property type="match status" value="1"/>
</dbReference>
<name>A0A8S9MPL6_BRACR</name>
<comment type="function">
    <text evidence="2">Synthesizes nicotianamine, a polyamine which serves as a sensor for the physiological iron status within the plant, and/or might be involved in the transport of iron.</text>
</comment>
<organism evidence="3 4">
    <name type="scientific">Brassica cretica</name>
    <name type="common">Mustard</name>
    <dbReference type="NCBI Taxonomy" id="69181"/>
    <lineage>
        <taxon>Eukaryota</taxon>
        <taxon>Viridiplantae</taxon>
        <taxon>Streptophyta</taxon>
        <taxon>Embryophyta</taxon>
        <taxon>Tracheophyta</taxon>
        <taxon>Spermatophyta</taxon>
        <taxon>Magnoliopsida</taxon>
        <taxon>eudicotyledons</taxon>
        <taxon>Gunneridae</taxon>
        <taxon>Pentapetalae</taxon>
        <taxon>rosids</taxon>
        <taxon>malvids</taxon>
        <taxon>Brassicales</taxon>
        <taxon>Brassicaceae</taxon>
        <taxon>Brassiceae</taxon>
        <taxon>Brassica</taxon>
    </lineage>
</organism>
<comment type="similarity">
    <text evidence="1 2">Belongs to the nicotianamine synthase (NAS)-like family.</text>
</comment>
<dbReference type="Proteomes" id="UP000712600">
    <property type="component" value="Unassembled WGS sequence"/>
</dbReference>
<evidence type="ECO:0000313" key="4">
    <source>
        <dbReference type="Proteomes" id="UP000712600"/>
    </source>
</evidence>
<dbReference type="Gene3D" id="3.40.50.150">
    <property type="entry name" value="Vaccinia Virus protein VP39"/>
    <property type="match status" value="1"/>
</dbReference>
<dbReference type="InterPro" id="IPR029063">
    <property type="entry name" value="SAM-dependent_MTases_sf"/>
</dbReference>
<dbReference type="AlphaFoldDB" id="A0A8S9MPL6"/>
<comment type="caution">
    <text evidence="3">The sequence shown here is derived from an EMBL/GenBank/DDBJ whole genome shotgun (WGS) entry which is preliminary data.</text>
</comment>
<dbReference type="PROSITE" id="PS51142">
    <property type="entry name" value="NAS"/>
    <property type="match status" value="1"/>
</dbReference>
<dbReference type="PANTHER" id="PTHR32266:SF18">
    <property type="entry name" value="NICOTIANAMINE SYNTHASE 2"/>
    <property type="match status" value="1"/>
</dbReference>
<keyword evidence="2" id="KW-0949">S-adenosyl-L-methionine</keyword>
<sequence length="294" mass="32808">MASQENHFLKQITDLHDQISKLEGLCPSKEVDALFGQLTALCLRTDSDIDVTKMSQEVQDDMRYNLIKLRSEAVVCLEQHFSTMWGSLEDNPLDHINIFPTYTNYLNLSKIEFDLLTQYTANVPTKIAFVGSGPMPLSTIILAKYHLPNTTFHNIDIDPQANALASRLVSRDPDLSHRIIFHTTDLLNVTTEMLGGYDVVFLAAMVGTDKEAKIKAIEHLEMHMAPGALLMLRSAHGLRAFIYQIIDSCDLKGFEVLKIYHPVTNEFGNSVIVARKLGRQTTTGTSNGVRGAQS</sequence>
<dbReference type="GO" id="GO:0030410">
    <property type="term" value="F:nicotianamine synthase activity"/>
    <property type="evidence" value="ECO:0007669"/>
    <property type="project" value="UniProtKB-UniRule"/>
</dbReference>
<evidence type="ECO:0000313" key="3">
    <source>
        <dbReference type="EMBL" id="KAF3485825.1"/>
    </source>
</evidence>
<dbReference type="EMBL" id="QGKX02002183">
    <property type="protein sequence ID" value="KAF3485825.1"/>
    <property type="molecule type" value="Genomic_DNA"/>
</dbReference>
<gene>
    <name evidence="3" type="ORF">F2Q69_00055424</name>
</gene>
<proteinExistence type="inferred from homology"/>
<protein>
    <recommendedName>
        <fullName evidence="2">Nicotianamine synthase</fullName>
        <ecNumber evidence="2">2.5.1.43</ecNumber>
    </recommendedName>
</protein>
<dbReference type="GO" id="GO:0030418">
    <property type="term" value="P:nicotianamine biosynthetic process"/>
    <property type="evidence" value="ECO:0007669"/>
    <property type="project" value="UniProtKB-UniRule"/>
</dbReference>
<dbReference type="EC" id="2.5.1.43" evidence="2"/>
<dbReference type="InterPro" id="IPR004298">
    <property type="entry name" value="Nicotian_synth"/>
</dbReference>
<dbReference type="Pfam" id="PF03059">
    <property type="entry name" value="NAS"/>
    <property type="match status" value="1"/>
</dbReference>
<accession>A0A8S9MPL6</accession>
<evidence type="ECO:0000256" key="2">
    <source>
        <dbReference type="RuleBase" id="RU368095"/>
    </source>
</evidence>
<comment type="catalytic activity">
    <reaction evidence="2">
        <text>3 S-adenosyl-L-methionine = nicotianamine + 3 S-methyl-5'-thioadenosine + 3 H(+)</text>
        <dbReference type="Rhea" id="RHEA:16481"/>
        <dbReference type="ChEBI" id="CHEBI:15378"/>
        <dbReference type="ChEBI" id="CHEBI:17509"/>
        <dbReference type="ChEBI" id="CHEBI:58249"/>
        <dbReference type="ChEBI" id="CHEBI:59789"/>
        <dbReference type="EC" id="2.5.1.43"/>
    </reaction>
</comment>
<dbReference type="PANTHER" id="PTHR32266">
    <property type="entry name" value="NICOTIANAMINE SYNTHASE 3"/>
    <property type="match status" value="1"/>
</dbReference>
<evidence type="ECO:0000256" key="1">
    <source>
        <dbReference type="ARBA" id="ARBA00007009"/>
    </source>
</evidence>
<reference evidence="3" key="1">
    <citation type="submission" date="2019-12" db="EMBL/GenBank/DDBJ databases">
        <title>Genome sequencing and annotation of Brassica cretica.</title>
        <authorList>
            <person name="Studholme D.J."/>
            <person name="Sarris P."/>
        </authorList>
    </citation>
    <scope>NUCLEOTIDE SEQUENCE</scope>
    <source>
        <strain evidence="3">PFS-109/04</strain>
        <tissue evidence="3">Leaf</tissue>
    </source>
</reference>
<keyword evidence="2" id="KW-0808">Transferase</keyword>